<comment type="subcellular location">
    <subcellularLocation>
        <location evidence="1">Endomembrane system</location>
    </subcellularLocation>
</comment>
<dbReference type="InterPro" id="IPR012908">
    <property type="entry name" value="PGAP1-ab_dom-like"/>
</dbReference>
<sequence length="733" mass="83499">MGGIAAQYAKRMKNYKRNSIQHVFFLGTPFQNRPYPFDPKMYEIYKAIRSYSDSRENITTYVSISGGYKDIMVPSASSIYPRIIQDLSTSTSESLSEALDSATYEEKKQASDWSNGLGMSILTTSIPGVNTTTDHYGLLWCHQLLRLVARSINGVLVRDLATSKVRLISLGIVRLNISKNTLLGENASFEDITNSVKRMEFGYTDDIERGAYHLVLPDWIWRIFRLYFAELWTLTSALIVCIFSWQIQTWQLSQHQTLSTSYYQSLQLRAGSFPPLTFYLDPFQLLPFLLPGFIITSSTSGIPSVSQCRRRVNIRMVFILLALVVLSLVVWSAFSPSGFIPSTNLDFEQLSMRFLIICVSYVHVVGTLYASAIATKWICRYALAPIYSCWIKELRKLRLQPVTWILGIYSGVCMWVVFTSGGFNLNQLLAAIILVTFMAVVISVVSLASGVQTARPVTEDHLNYRQSLSLILVLSCLSWAGTIVYAWYVLLKPAIIWNGSFAWKSVHILTMLWIILYLIFVAHDHMLPRPPSASFPMSSDQDLDMRSKNSHRYSMRNDSMTGKPGTGISVEECPHCVYEDGGDGAIYVECEVSETGNLHANRKTSREYWLGPTFKVVACDCFFRYKNEPNRYCGFCRRVCHVCGGGSGNRDEALRLERYLSEHRLQSAVQWMIPYCFQFGAVMQIFYIPQAMSAHWLYHLAMYVSILLLAYHKLSVQDPKREPWSWSESKKKK</sequence>
<evidence type="ECO:0000256" key="2">
    <source>
        <dbReference type="ARBA" id="ARBA00022692"/>
    </source>
</evidence>
<dbReference type="EMBL" id="FR824471">
    <property type="protein sequence ID" value="CCA26889.1"/>
    <property type="molecule type" value="Genomic_DNA"/>
</dbReference>
<dbReference type="GO" id="GO:0016020">
    <property type="term" value="C:membrane"/>
    <property type="evidence" value="ECO:0007669"/>
    <property type="project" value="GOC"/>
</dbReference>
<feature type="transmembrane region" description="Helical" evidence="6">
    <location>
        <begin position="226"/>
        <end position="247"/>
    </location>
</feature>
<dbReference type="InterPro" id="IPR039529">
    <property type="entry name" value="PGAP1/BST1"/>
</dbReference>
<keyword evidence="5 6" id="KW-0472">Membrane</keyword>
<gene>
    <name evidence="8" type="primary">AlNc14C428G11568</name>
    <name evidence="8" type="ORF">ALNC14_130330</name>
</gene>
<dbReference type="GO" id="GO:0006888">
    <property type="term" value="P:endoplasmic reticulum to Golgi vesicle-mediated transport"/>
    <property type="evidence" value="ECO:0007669"/>
    <property type="project" value="TreeGrafter"/>
</dbReference>
<dbReference type="Pfam" id="PF07819">
    <property type="entry name" value="PGAP1"/>
    <property type="match status" value="1"/>
</dbReference>
<organism evidence="8">
    <name type="scientific">Albugo laibachii Nc14</name>
    <dbReference type="NCBI Taxonomy" id="890382"/>
    <lineage>
        <taxon>Eukaryota</taxon>
        <taxon>Sar</taxon>
        <taxon>Stramenopiles</taxon>
        <taxon>Oomycota</taxon>
        <taxon>Peronosporomycetes</taxon>
        <taxon>Albuginales</taxon>
        <taxon>Albuginaceae</taxon>
        <taxon>Albugo</taxon>
    </lineage>
</organism>
<reference evidence="8" key="1">
    <citation type="journal article" date="2011" name="PLoS Biol.">
        <title>Gene gain and loss during evolution of obligate parasitism in the white rust pathogen of Arabidopsis thaliana.</title>
        <authorList>
            <person name="Kemen E."/>
            <person name="Gardiner A."/>
            <person name="Schultz-Larsen T."/>
            <person name="Kemen A.C."/>
            <person name="Balmuth A.L."/>
            <person name="Robert-Seilaniantz A."/>
            <person name="Bailey K."/>
            <person name="Holub E."/>
            <person name="Studholme D.J."/>
            <person name="Maclean D."/>
            <person name="Jones J.D."/>
        </authorList>
    </citation>
    <scope>NUCLEOTIDE SEQUENCE</scope>
</reference>
<feature type="transmembrane region" description="Helical" evidence="6">
    <location>
        <begin position="314"/>
        <end position="334"/>
    </location>
</feature>
<feature type="transmembrane region" description="Helical" evidence="6">
    <location>
        <begin position="694"/>
        <end position="711"/>
    </location>
</feature>
<keyword evidence="4 6" id="KW-1133">Transmembrane helix</keyword>
<keyword evidence="3" id="KW-0378">Hydrolase</keyword>
<dbReference type="GO" id="GO:0050185">
    <property type="term" value="F:phosphatidylinositol deacylase activity"/>
    <property type="evidence" value="ECO:0007669"/>
    <property type="project" value="TreeGrafter"/>
</dbReference>
<feature type="transmembrane region" description="Helical" evidence="6">
    <location>
        <begin position="429"/>
        <end position="448"/>
    </location>
</feature>
<proteinExistence type="predicted"/>
<reference evidence="8" key="2">
    <citation type="submission" date="2011-02" db="EMBL/GenBank/DDBJ databases">
        <authorList>
            <person name="MacLean D."/>
        </authorList>
    </citation>
    <scope>NUCLEOTIDE SEQUENCE</scope>
</reference>
<evidence type="ECO:0000313" key="8">
    <source>
        <dbReference type="EMBL" id="CCA26889.1"/>
    </source>
</evidence>
<protein>
    <submittedName>
        <fullName evidence="8">GPI inositoldeacylase putative</fullName>
    </submittedName>
</protein>
<dbReference type="AlphaFoldDB" id="F0WZG9"/>
<evidence type="ECO:0000256" key="1">
    <source>
        <dbReference type="ARBA" id="ARBA00004308"/>
    </source>
</evidence>
<evidence type="ECO:0000256" key="6">
    <source>
        <dbReference type="SAM" id="Phobius"/>
    </source>
</evidence>
<evidence type="ECO:0000256" key="4">
    <source>
        <dbReference type="ARBA" id="ARBA00022989"/>
    </source>
</evidence>
<name>F0WZG9_9STRA</name>
<feature type="transmembrane region" description="Helical" evidence="6">
    <location>
        <begin position="354"/>
        <end position="374"/>
    </location>
</feature>
<dbReference type="PANTHER" id="PTHR15495:SF7">
    <property type="entry name" value="GPI INOSITOL-DEACYLASE"/>
    <property type="match status" value="1"/>
</dbReference>
<keyword evidence="2 6" id="KW-0812">Transmembrane</keyword>
<evidence type="ECO:0000259" key="7">
    <source>
        <dbReference type="Pfam" id="PF07819"/>
    </source>
</evidence>
<accession>F0WZG9</accession>
<feature type="transmembrane region" description="Helical" evidence="6">
    <location>
        <begin position="283"/>
        <end position="302"/>
    </location>
</feature>
<feature type="transmembrane region" description="Helical" evidence="6">
    <location>
        <begin position="468"/>
        <end position="489"/>
    </location>
</feature>
<feature type="domain" description="GPI inositol-deacylase PGAP1-like alpha/beta" evidence="7">
    <location>
        <begin position="1"/>
        <end position="152"/>
    </location>
</feature>
<dbReference type="PANTHER" id="PTHR15495">
    <property type="entry name" value="NEGATIVE REGULATOR OF VESICLE FORMATION-RELATED"/>
    <property type="match status" value="1"/>
</dbReference>
<feature type="transmembrane region" description="Helical" evidence="6">
    <location>
        <begin position="668"/>
        <end position="688"/>
    </location>
</feature>
<evidence type="ECO:0000256" key="5">
    <source>
        <dbReference type="ARBA" id="ARBA00023136"/>
    </source>
</evidence>
<dbReference type="HOGENOM" id="CLU_378311_0_0_1"/>
<feature type="transmembrane region" description="Helical" evidence="6">
    <location>
        <begin position="402"/>
        <end position="423"/>
    </location>
</feature>
<dbReference type="GO" id="GO:0005783">
    <property type="term" value="C:endoplasmic reticulum"/>
    <property type="evidence" value="ECO:0007669"/>
    <property type="project" value="TreeGrafter"/>
</dbReference>
<dbReference type="GO" id="GO:0006505">
    <property type="term" value="P:GPI anchor metabolic process"/>
    <property type="evidence" value="ECO:0007669"/>
    <property type="project" value="TreeGrafter"/>
</dbReference>
<feature type="transmembrane region" description="Helical" evidence="6">
    <location>
        <begin position="501"/>
        <end position="522"/>
    </location>
</feature>
<evidence type="ECO:0000256" key="3">
    <source>
        <dbReference type="ARBA" id="ARBA00022801"/>
    </source>
</evidence>